<sequence length="208" mass="24567">MENELMKIFDEDSNHIGVAARKDVHTIGYWHESFHCWFISNEDGKDYIYLQLRSEEKEDYPNLLDITAAGHLVAHETIEDGIREVKEELGIDVTFDKLVPLGVIKDSMINEGFIDKELAHVFLYHSKKAFDEFHLQKEEVSGLFKAKLEHFYDLWLEEKDEIRIEGFKINKRGEKIFLNKIVGKNDLVPHENSYYERVVRFIYKNIND</sequence>
<evidence type="ECO:0000313" key="3">
    <source>
        <dbReference type="Proteomes" id="UP001223586"/>
    </source>
</evidence>
<accession>A0ABT9WQ10</accession>
<proteinExistence type="predicted"/>
<keyword evidence="3" id="KW-1185">Reference proteome</keyword>
<dbReference type="SUPFAM" id="SSF55811">
    <property type="entry name" value="Nudix"/>
    <property type="match status" value="1"/>
</dbReference>
<dbReference type="PROSITE" id="PS51462">
    <property type="entry name" value="NUDIX"/>
    <property type="match status" value="1"/>
</dbReference>
<reference evidence="2 3" key="1">
    <citation type="submission" date="2023-07" db="EMBL/GenBank/DDBJ databases">
        <title>Genomic Encyclopedia of Type Strains, Phase IV (KMG-IV): sequencing the most valuable type-strain genomes for metagenomic binning, comparative biology and taxonomic classification.</title>
        <authorList>
            <person name="Goeker M."/>
        </authorList>
    </citation>
    <scope>NUCLEOTIDE SEQUENCE [LARGE SCALE GENOMIC DNA]</scope>
    <source>
        <strain evidence="2 3">DSM 23837</strain>
    </source>
</reference>
<dbReference type="Proteomes" id="UP001223586">
    <property type="component" value="Unassembled WGS sequence"/>
</dbReference>
<dbReference type="PANTHER" id="PTHR10885:SF0">
    <property type="entry name" value="ISOPENTENYL-DIPHOSPHATE DELTA-ISOMERASE"/>
    <property type="match status" value="1"/>
</dbReference>
<dbReference type="EMBL" id="JAUSTT010000005">
    <property type="protein sequence ID" value="MDQ0175375.1"/>
    <property type="molecule type" value="Genomic_DNA"/>
</dbReference>
<dbReference type="InterPro" id="IPR000086">
    <property type="entry name" value="NUDIX_hydrolase_dom"/>
</dbReference>
<name>A0ABT9WQ10_9BACI</name>
<protein>
    <submittedName>
        <fullName evidence="2">Isopentenyldiphosphate isomerase</fullName>
    </submittedName>
</protein>
<evidence type="ECO:0000313" key="2">
    <source>
        <dbReference type="EMBL" id="MDQ0175375.1"/>
    </source>
</evidence>
<evidence type="ECO:0000259" key="1">
    <source>
        <dbReference type="PROSITE" id="PS51462"/>
    </source>
</evidence>
<feature type="domain" description="Nudix hydrolase" evidence="1">
    <location>
        <begin position="29"/>
        <end position="168"/>
    </location>
</feature>
<comment type="caution">
    <text evidence="2">The sequence shown here is derived from an EMBL/GenBank/DDBJ whole genome shotgun (WGS) entry which is preliminary data.</text>
</comment>
<organism evidence="2 3">
    <name type="scientific">Bacillus chungangensis</name>
    <dbReference type="NCBI Taxonomy" id="587633"/>
    <lineage>
        <taxon>Bacteria</taxon>
        <taxon>Bacillati</taxon>
        <taxon>Bacillota</taxon>
        <taxon>Bacilli</taxon>
        <taxon>Bacillales</taxon>
        <taxon>Bacillaceae</taxon>
        <taxon>Bacillus</taxon>
    </lineage>
</organism>
<gene>
    <name evidence="2" type="ORF">J2S08_001209</name>
</gene>
<dbReference type="CDD" id="cd04692">
    <property type="entry name" value="NUDIX_Hydrolase"/>
    <property type="match status" value="1"/>
</dbReference>
<dbReference type="RefSeq" id="WP_307227635.1">
    <property type="nucleotide sequence ID" value="NZ_JAUSTT010000005.1"/>
</dbReference>
<keyword evidence="2" id="KW-0413">Isomerase</keyword>
<dbReference type="PANTHER" id="PTHR10885">
    <property type="entry name" value="ISOPENTENYL-DIPHOSPHATE DELTA-ISOMERASE"/>
    <property type="match status" value="1"/>
</dbReference>
<dbReference type="Gene3D" id="3.90.79.10">
    <property type="entry name" value="Nucleoside Triphosphate Pyrophosphohydrolase"/>
    <property type="match status" value="1"/>
</dbReference>
<dbReference type="Pfam" id="PF00293">
    <property type="entry name" value="NUDIX"/>
    <property type="match status" value="1"/>
</dbReference>
<dbReference type="GO" id="GO:0016853">
    <property type="term" value="F:isomerase activity"/>
    <property type="evidence" value="ECO:0007669"/>
    <property type="project" value="UniProtKB-KW"/>
</dbReference>
<dbReference type="InterPro" id="IPR015797">
    <property type="entry name" value="NUDIX_hydrolase-like_dom_sf"/>
</dbReference>